<keyword evidence="1" id="KW-0812">Transmembrane</keyword>
<dbReference type="RefSeq" id="WP_345523002.1">
    <property type="nucleotide sequence ID" value="NZ_BAABKM010000003.1"/>
</dbReference>
<feature type="transmembrane region" description="Helical" evidence="1">
    <location>
        <begin position="341"/>
        <end position="363"/>
    </location>
</feature>
<feature type="transmembrane region" description="Helical" evidence="1">
    <location>
        <begin position="262"/>
        <end position="290"/>
    </location>
</feature>
<keyword evidence="3" id="KW-1185">Reference proteome</keyword>
<reference evidence="3" key="1">
    <citation type="journal article" date="2019" name="Int. J. Syst. Evol. Microbiol.">
        <title>The Global Catalogue of Microorganisms (GCM) 10K type strain sequencing project: providing services to taxonomists for standard genome sequencing and annotation.</title>
        <authorList>
            <consortium name="The Broad Institute Genomics Platform"/>
            <consortium name="The Broad Institute Genome Sequencing Center for Infectious Disease"/>
            <person name="Wu L."/>
            <person name="Ma J."/>
        </authorList>
    </citation>
    <scope>NUCLEOTIDE SEQUENCE [LARGE SCALE GENOMIC DNA]</scope>
    <source>
        <strain evidence="3">JCM 18531</strain>
    </source>
</reference>
<name>A0ABP8XTT0_9ACTN</name>
<protein>
    <submittedName>
        <fullName evidence="2">Membrane protein</fullName>
    </submittedName>
</protein>
<feature type="transmembrane region" description="Helical" evidence="1">
    <location>
        <begin position="375"/>
        <end position="396"/>
    </location>
</feature>
<comment type="caution">
    <text evidence="2">The sequence shown here is derived from an EMBL/GenBank/DDBJ whole genome shotgun (WGS) entry which is preliminary data.</text>
</comment>
<feature type="transmembrane region" description="Helical" evidence="1">
    <location>
        <begin position="215"/>
        <end position="242"/>
    </location>
</feature>
<feature type="transmembrane region" description="Helical" evidence="1">
    <location>
        <begin position="179"/>
        <end position="203"/>
    </location>
</feature>
<feature type="transmembrane region" description="Helical" evidence="1">
    <location>
        <begin position="58"/>
        <end position="77"/>
    </location>
</feature>
<feature type="transmembrane region" description="Helical" evidence="1">
    <location>
        <begin position="89"/>
        <end position="107"/>
    </location>
</feature>
<accession>A0ABP8XTT0</accession>
<dbReference type="EMBL" id="BAABKM010000003">
    <property type="protein sequence ID" value="GAA4714601.1"/>
    <property type="molecule type" value="Genomic_DNA"/>
</dbReference>
<sequence>MPTTRARAPWVGLVVALALVAVAFAVPPLFDWEVWPRAPRSIADGELAPLHGYWQPKLLGPGTLPAVAIAVLGWRYAVDLAERLSWRRLLLTSYVVGLAWSLSLAFVDGTSGISRVLGDKYEYLRSARAVTDVHTLLSTYVDRIPASAPDNWPTHPAGHPPGALLFFVGLVKVGLGGDLSAGLVVTVIGASTALAVLVTLRALGAEAMARRAAPFLVLAPAAVFMAVSADAVFAAVAGWGLACLALGSVSGSRGRLVAWSALAGLLLGCGVMMSYGLPLVGLLAVAVLVLARSWLPLPVAALSALAVVLAFAAGGFSWWAAYPVLNDRYWDGIAADRPASYWMWGNLAALVVCAGPLLGAGLAQVVALRRRADRVVLLLVSAAAAAIVVADLSRMSKAEVERIWLPFVPWLMVSTALLPERWRRPGVVVQVVSALVVQQLLYTSW</sequence>
<organism evidence="2 3">
    <name type="scientific">Nocardioides conyzicola</name>
    <dbReference type="NCBI Taxonomy" id="1651781"/>
    <lineage>
        <taxon>Bacteria</taxon>
        <taxon>Bacillati</taxon>
        <taxon>Actinomycetota</taxon>
        <taxon>Actinomycetes</taxon>
        <taxon>Propionibacteriales</taxon>
        <taxon>Nocardioidaceae</taxon>
        <taxon>Nocardioides</taxon>
    </lineage>
</organism>
<keyword evidence="1" id="KW-0472">Membrane</keyword>
<keyword evidence="1" id="KW-1133">Transmembrane helix</keyword>
<evidence type="ECO:0000313" key="3">
    <source>
        <dbReference type="Proteomes" id="UP001499974"/>
    </source>
</evidence>
<evidence type="ECO:0000313" key="2">
    <source>
        <dbReference type="EMBL" id="GAA4714601.1"/>
    </source>
</evidence>
<feature type="transmembrane region" description="Helical" evidence="1">
    <location>
        <begin position="297"/>
        <end position="321"/>
    </location>
</feature>
<gene>
    <name evidence="2" type="ORF">GCM10023349_37270</name>
</gene>
<evidence type="ECO:0000256" key="1">
    <source>
        <dbReference type="SAM" id="Phobius"/>
    </source>
</evidence>
<proteinExistence type="predicted"/>
<dbReference type="Proteomes" id="UP001499974">
    <property type="component" value="Unassembled WGS sequence"/>
</dbReference>